<dbReference type="EMBL" id="JADBJN010000002">
    <property type="protein sequence ID" value="KAG5676255.1"/>
    <property type="molecule type" value="Genomic_DNA"/>
</dbReference>
<dbReference type="PANTHER" id="PTHR11188:SF167">
    <property type="entry name" value="ARRESTIN C-TERMINAL-LIKE DOMAIN-CONTAINING PROTEIN-RELATED"/>
    <property type="match status" value="1"/>
</dbReference>
<keyword evidence="2" id="KW-0716">Sensory transduction</keyword>
<organism evidence="4 5">
    <name type="scientific">Polypedilum vanderplanki</name>
    <name type="common">Sleeping chironomid midge</name>
    <dbReference type="NCBI Taxonomy" id="319348"/>
    <lineage>
        <taxon>Eukaryota</taxon>
        <taxon>Metazoa</taxon>
        <taxon>Ecdysozoa</taxon>
        <taxon>Arthropoda</taxon>
        <taxon>Hexapoda</taxon>
        <taxon>Insecta</taxon>
        <taxon>Pterygota</taxon>
        <taxon>Neoptera</taxon>
        <taxon>Endopterygota</taxon>
        <taxon>Diptera</taxon>
        <taxon>Nematocera</taxon>
        <taxon>Chironomoidea</taxon>
        <taxon>Chironomidae</taxon>
        <taxon>Chironominae</taxon>
        <taxon>Polypedilum</taxon>
        <taxon>Polypedilum</taxon>
    </lineage>
</organism>
<dbReference type="GO" id="GO:0015031">
    <property type="term" value="P:protein transport"/>
    <property type="evidence" value="ECO:0007669"/>
    <property type="project" value="TreeGrafter"/>
</dbReference>
<comment type="similarity">
    <text evidence="1">Belongs to the arrestin family.</text>
</comment>
<evidence type="ECO:0000313" key="5">
    <source>
        <dbReference type="Proteomes" id="UP001107558"/>
    </source>
</evidence>
<dbReference type="Proteomes" id="UP001107558">
    <property type="component" value="Chromosome 2"/>
</dbReference>
<dbReference type="Gene3D" id="2.60.40.640">
    <property type="match status" value="2"/>
</dbReference>
<evidence type="ECO:0000256" key="2">
    <source>
        <dbReference type="ARBA" id="ARBA00022606"/>
    </source>
</evidence>
<dbReference type="SUPFAM" id="SSF81296">
    <property type="entry name" value="E set domains"/>
    <property type="match status" value="2"/>
</dbReference>
<dbReference type="InterPro" id="IPR011021">
    <property type="entry name" value="Arrestin-like_N"/>
</dbReference>
<evidence type="ECO:0000256" key="1">
    <source>
        <dbReference type="ARBA" id="ARBA00005298"/>
    </source>
</evidence>
<accession>A0A9J6C2J7</accession>
<dbReference type="Pfam" id="PF02752">
    <property type="entry name" value="Arrestin_C"/>
    <property type="match status" value="1"/>
</dbReference>
<dbReference type="InterPro" id="IPR014752">
    <property type="entry name" value="Arrestin-like_C"/>
</dbReference>
<dbReference type="SMART" id="SM01017">
    <property type="entry name" value="Arrestin_C"/>
    <property type="match status" value="1"/>
</dbReference>
<dbReference type="GO" id="GO:0005737">
    <property type="term" value="C:cytoplasm"/>
    <property type="evidence" value="ECO:0007669"/>
    <property type="project" value="TreeGrafter"/>
</dbReference>
<proteinExistence type="inferred from homology"/>
<comment type="caution">
    <text evidence="4">The sequence shown here is derived from an EMBL/GenBank/DDBJ whole genome shotgun (WGS) entry which is preliminary data.</text>
</comment>
<dbReference type="PANTHER" id="PTHR11188">
    <property type="entry name" value="ARRESTIN DOMAIN CONTAINING PROTEIN"/>
    <property type="match status" value="1"/>
</dbReference>
<keyword evidence="5" id="KW-1185">Reference proteome</keyword>
<reference evidence="4" key="1">
    <citation type="submission" date="2021-03" db="EMBL/GenBank/DDBJ databases">
        <title>Chromosome level genome of the anhydrobiotic midge Polypedilum vanderplanki.</title>
        <authorList>
            <person name="Yoshida Y."/>
            <person name="Kikawada T."/>
            <person name="Gusev O."/>
        </authorList>
    </citation>
    <scope>NUCLEOTIDE SEQUENCE</scope>
    <source>
        <strain evidence="4">NIAS01</strain>
        <tissue evidence="4">Whole body or cell culture</tissue>
    </source>
</reference>
<evidence type="ECO:0000313" key="4">
    <source>
        <dbReference type="EMBL" id="KAG5676255.1"/>
    </source>
</evidence>
<dbReference type="InterPro" id="IPR011022">
    <property type="entry name" value="Arrestin_C-like"/>
</dbReference>
<evidence type="ECO:0000259" key="3">
    <source>
        <dbReference type="SMART" id="SM01017"/>
    </source>
</evidence>
<sequence>MTKLEIHLEPNSENRNIYFPGHLLKGYVELNLDHSKKLRGCYLIVHGHARAHWKEHHSSGKSSHTVSYEGLEIYINTKIYLFGNSGAEAIEIGAGIHRFNFSCELPYQLPYSMHTSHGEIMYFVKAVLDIPWAFDKECQIPFLIVRYEDLNLYPRLRLPLDVDKLTTFFLDSEPLKTTISLPYTGFAIGQKIPIKIKYLNQGTVSVKETEIKLKRLISFTSQTPHVKVKTEKQMMSKVVTGGVESKSSIEHDCYLEIPKIALNSNGLYCRVVRVEYFLKIEAHVGMFHNNVKIVVPITIGSSPITMHAESYVQENLGYPIAPSIYSPTAPEEHIVAEDDFPPSFEEAIGTSQNGQEQNMKFGWNI</sequence>
<dbReference type="InterPro" id="IPR014756">
    <property type="entry name" value="Ig_E-set"/>
</dbReference>
<dbReference type="InterPro" id="IPR050357">
    <property type="entry name" value="Arrestin_domain-protein"/>
</dbReference>
<dbReference type="Pfam" id="PF00339">
    <property type="entry name" value="Arrestin_N"/>
    <property type="match status" value="1"/>
</dbReference>
<name>A0A9J6C2J7_POLVA</name>
<feature type="domain" description="Arrestin C-terminal-like" evidence="3">
    <location>
        <begin position="171"/>
        <end position="304"/>
    </location>
</feature>
<gene>
    <name evidence="4" type="ORF">PVAND_006103</name>
</gene>
<dbReference type="OrthoDB" id="7789592at2759"/>
<protein>
    <recommendedName>
        <fullName evidence="3">Arrestin C-terminal-like domain-containing protein</fullName>
    </recommendedName>
</protein>
<dbReference type="AlphaFoldDB" id="A0A9J6C2J7"/>